<dbReference type="PANTHER" id="PTHR10642">
    <property type="entry name" value="RIBONUCLEASE H1"/>
    <property type="match status" value="1"/>
</dbReference>
<dbReference type="CDD" id="cd13934">
    <property type="entry name" value="RNase_H_Dikarya_like"/>
    <property type="match status" value="1"/>
</dbReference>
<dbReference type="SUPFAM" id="SSF53098">
    <property type="entry name" value="Ribonuclease H-like"/>
    <property type="match status" value="1"/>
</dbReference>
<feature type="domain" description="RNase H type-1" evidence="8">
    <location>
        <begin position="42"/>
        <end position="189"/>
    </location>
</feature>
<reference evidence="9 10" key="1">
    <citation type="submission" date="2023-08" db="EMBL/GenBank/DDBJ databases">
        <title>Black Yeasts Isolated from many extreme environments.</title>
        <authorList>
            <person name="Coleine C."/>
            <person name="Stajich J.E."/>
            <person name="Selbmann L."/>
        </authorList>
    </citation>
    <scope>NUCLEOTIDE SEQUENCE [LARGE SCALE GENOMIC DNA]</scope>
    <source>
        <strain evidence="9 10">CCFEE 536</strain>
    </source>
</reference>
<dbReference type="InterPro" id="IPR002156">
    <property type="entry name" value="RNaseH_domain"/>
</dbReference>
<keyword evidence="10" id="KW-1185">Reference proteome</keyword>
<organism evidence="9 10">
    <name type="scientific">Cryomyces antarcticus</name>
    <dbReference type="NCBI Taxonomy" id="329879"/>
    <lineage>
        <taxon>Eukaryota</taxon>
        <taxon>Fungi</taxon>
        <taxon>Dikarya</taxon>
        <taxon>Ascomycota</taxon>
        <taxon>Pezizomycotina</taxon>
        <taxon>Dothideomycetes</taxon>
        <taxon>Dothideomycetes incertae sedis</taxon>
        <taxon>Cryomyces</taxon>
    </lineage>
</organism>
<sequence>MPAARVFHDQGATPRELFPPGTSRCVFYRTRATVHRYIARFDAKRLLIFTDGACSNNGSYDARGGCVVSFALEDTGPTGEAHAHTSNRAELRAVIAALQYRTWSKERFQSLVIATDSEYVVKGATVWSDRWMRNGWRLSNGENVRNQDLWELLLDVISTQKEYGLNVEFWRIPRGLNMKADSLAKTAAAQSPRQLYFTELEHEDE</sequence>
<comment type="caution">
    <text evidence="9">The sequence shown here is derived from an EMBL/GenBank/DDBJ whole genome shotgun (WGS) entry which is preliminary data.</text>
</comment>
<dbReference type="PANTHER" id="PTHR10642:SF26">
    <property type="entry name" value="RIBONUCLEASE H1"/>
    <property type="match status" value="1"/>
</dbReference>
<proteinExistence type="inferred from homology"/>
<evidence type="ECO:0000256" key="6">
    <source>
        <dbReference type="ARBA" id="ARBA00022759"/>
    </source>
</evidence>
<gene>
    <name evidence="9" type="ORF">LTR16_000253</name>
</gene>
<name>A0ABR0M1Q5_9PEZI</name>
<evidence type="ECO:0000256" key="7">
    <source>
        <dbReference type="ARBA" id="ARBA00022801"/>
    </source>
</evidence>
<keyword evidence="7" id="KW-0378">Hydrolase</keyword>
<evidence type="ECO:0000313" key="9">
    <source>
        <dbReference type="EMBL" id="KAK5257568.1"/>
    </source>
</evidence>
<evidence type="ECO:0000259" key="8">
    <source>
        <dbReference type="PROSITE" id="PS50879"/>
    </source>
</evidence>
<accession>A0ABR0M1Q5</accession>
<keyword evidence="4" id="KW-0540">Nuclease</keyword>
<dbReference type="Pfam" id="PF00075">
    <property type="entry name" value="RNase_H"/>
    <property type="match status" value="1"/>
</dbReference>
<evidence type="ECO:0000256" key="5">
    <source>
        <dbReference type="ARBA" id="ARBA00022723"/>
    </source>
</evidence>
<dbReference type="EC" id="3.1.26.4" evidence="3"/>
<dbReference type="Proteomes" id="UP001357485">
    <property type="component" value="Unassembled WGS sequence"/>
</dbReference>
<comment type="similarity">
    <text evidence="2">Belongs to the RNase H family.</text>
</comment>
<evidence type="ECO:0000256" key="1">
    <source>
        <dbReference type="ARBA" id="ARBA00000077"/>
    </source>
</evidence>
<dbReference type="EMBL" id="JAVRRA010008211">
    <property type="protein sequence ID" value="KAK5257568.1"/>
    <property type="molecule type" value="Genomic_DNA"/>
</dbReference>
<dbReference type="InterPro" id="IPR050092">
    <property type="entry name" value="RNase_H"/>
</dbReference>
<dbReference type="InterPro" id="IPR036397">
    <property type="entry name" value="RNaseH_sf"/>
</dbReference>
<dbReference type="PROSITE" id="PS50879">
    <property type="entry name" value="RNASE_H_1"/>
    <property type="match status" value="1"/>
</dbReference>
<comment type="catalytic activity">
    <reaction evidence="1">
        <text>Endonucleolytic cleavage to 5'-phosphomonoester.</text>
        <dbReference type="EC" id="3.1.26.4"/>
    </reaction>
</comment>
<dbReference type="InterPro" id="IPR012337">
    <property type="entry name" value="RNaseH-like_sf"/>
</dbReference>
<protein>
    <recommendedName>
        <fullName evidence="3">ribonuclease H</fullName>
        <ecNumber evidence="3">3.1.26.4</ecNumber>
    </recommendedName>
</protein>
<keyword evidence="6" id="KW-0255">Endonuclease</keyword>
<evidence type="ECO:0000256" key="3">
    <source>
        <dbReference type="ARBA" id="ARBA00012180"/>
    </source>
</evidence>
<evidence type="ECO:0000256" key="2">
    <source>
        <dbReference type="ARBA" id="ARBA00005300"/>
    </source>
</evidence>
<dbReference type="Gene3D" id="3.30.420.10">
    <property type="entry name" value="Ribonuclease H-like superfamily/Ribonuclease H"/>
    <property type="match status" value="1"/>
</dbReference>
<evidence type="ECO:0000256" key="4">
    <source>
        <dbReference type="ARBA" id="ARBA00022722"/>
    </source>
</evidence>
<keyword evidence="5" id="KW-0479">Metal-binding</keyword>
<evidence type="ECO:0000313" key="10">
    <source>
        <dbReference type="Proteomes" id="UP001357485"/>
    </source>
</evidence>